<name>A0A8J2L2H2_9HEXA</name>
<feature type="compositionally biased region" description="Basic and acidic residues" evidence="1">
    <location>
        <begin position="159"/>
        <end position="171"/>
    </location>
</feature>
<feature type="non-terminal residue" evidence="2">
    <location>
        <position position="184"/>
    </location>
</feature>
<accession>A0A8J2L2H2</accession>
<feature type="compositionally biased region" description="Polar residues" evidence="1">
    <location>
        <begin position="136"/>
        <end position="157"/>
    </location>
</feature>
<protein>
    <submittedName>
        <fullName evidence="2">Uncharacterized protein</fullName>
    </submittedName>
</protein>
<evidence type="ECO:0000313" key="3">
    <source>
        <dbReference type="Proteomes" id="UP000708208"/>
    </source>
</evidence>
<reference evidence="2" key="1">
    <citation type="submission" date="2021-06" db="EMBL/GenBank/DDBJ databases">
        <authorList>
            <person name="Hodson N. C."/>
            <person name="Mongue J. A."/>
            <person name="Jaron S. K."/>
        </authorList>
    </citation>
    <scope>NUCLEOTIDE SEQUENCE</scope>
</reference>
<evidence type="ECO:0000256" key="1">
    <source>
        <dbReference type="SAM" id="MobiDB-lite"/>
    </source>
</evidence>
<dbReference type="Proteomes" id="UP000708208">
    <property type="component" value="Unassembled WGS sequence"/>
</dbReference>
<dbReference type="EMBL" id="CAJVCH010531884">
    <property type="protein sequence ID" value="CAG7824170.1"/>
    <property type="molecule type" value="Genomic_DNA"/>
</dbReference>
<proteinExistence type="predicted"/>
<evidence type="ECO:0000313" key="2">
    <source>
        <dbReference type="EMBL" id="CAG7824170.1"/>
    </source>
</evidence>
<keyword evidence="3" id="KW-1185">Reference proteome</keyword>
<organism evidence="2 3">
    <name type="scientific">Allacma fusca</name>
    <dbReference type="NCBI Taxonomy" id="39272"/>
    <lineage>
        <taxon>Eukaryota</taxon>
        <taxon>Metazoa</taxon>
        <taxon>Ecdysozoa</taxon>
        <taxon>Arthropoda</taxon>
        <taxon>Hexapoda</taxon>
        <taxon>Collembola</taxon>
        <taxon>Symphypleona</taxon>
        <taxon>Sminthuridae</taxon>
        <taxon>Allacma</taxon>
    </lineage>
</organism>
<feature type="region of interest" description="Disordered" evidence="1">
    <location>
        <begin position="121"/>
        <end position="184"/>
    </location>
</feature>
<sequence length="184" mass="19793">MMTIGTASPGTGLLIDFSDEEKIPFPQQLMLTAEVDDTFGLFASKPRSASVPISDLTSGLNGGDVFSPKVATINNESMDSVFESANSQRTTFRSMSTGKIGFRMERKDSVLSSISNISSIRDSSTSTYGLNEGFVESTQSDITEPSDSLRNSLCTTAETEERGDSTDKENSPRGIMDSPDKNDS</sequence>
<comment type="caution">
    <text evidence="2">The sequence shown here is derived from an EMBL/GenBank/DDBJ whole genome shotgun (WGS) entry which is preliminary data.</text>
</comment>
<dbReference type="AlphaFoldDB" id="A0A8J2L2H2"/>
<gene>
    <name evidence="2" type="ORF">AFUS01_LOCUS34342</name>
</gene>